<proteinExistence type="predicted"/>
<accession>A0A6J2KMA0</accession>
<dbReference type="GeneID" id="114252369"/>
<dbReference type="Proteomes" id="UP000504629">
    <property type="component" value="Unplaced"/>
</dbReference>
<organism evidence="1 2">
    <name type="scientific">Bombyx mandarina</name>
    <name type="common">Wild silk moth</name>
    <name type="synonym">Wild silkworm</name>
    <dbReference type="NCBI Taxonomy" id="7092"/>
    <lineage>
        <taxon>Eukaryota</taxon>
        <taxon>Metazoa</taxon>
        <taxon>Ecdysozoa</taxon>
        <taxon>Arthropoda</taxon>
        <taxon>Hexapoda</taxon>
        <taxon>Insecta</taxon>
        <taxon>Pterygota</taxon>
        <taxon>Neoptera</taxon>
        <taxon>Endopterygota</taxon>
        <taxon>Lepidoptera</taxon>
        <taxon>Glossata</taxon>
        <taxon>Ditrysia</taxon>
        <taxon>Bombycoidea</taxon>
        <taxon>Bombycidae</taxon>
        <taxon>Bombycinae</taxon>
        <taxon>Bombyx</taxon>
    </lineage>
</organism>
<name>A0A6J2KMA0_BOMMA</name>
<feature type="non-terminal residue" evidence="2">
    <location>
        <position position="130"/>
    </location>
</feature>
<dbReference type="RefSeq" id="XP_028042653.1">
    <property type="nucleotide sequence ID" value="XM_028186852.1"/>
</dbReference>
<keyword evidence="1" id="KW-1185">Reference proteome</keyword>
<dbReference type="AlphaFoldDB" id="A0A6J2KMA0"/>
<sequence>MSDSVIEFLETKDTELRNKLITSKHDIAYITYLLLILSNVNTAISPQLEEELTELTTNEEIKIKFKNGYQECWLQNPIPQSYPGFLSIVQRFLTAFPSSYLCEGGFSAVATLLTKKGNVCMQRGDLWLFL</sequence>
<evidence type="ECO:0000313" key="1">
    <source>
        <dbReference type="Proteomes" id="UP000504629"/>
    </source>
</evidence>
<dbReference type="KEGG" id="bman:114252369"/>
<protein>
    <submittedName>
        <fullName evidence="2">SCAN domain-containing protein 3-like</fullName>
    </submittedName>
</protein>
<evidence type="ECO:0000313" key="2">
    <source>
        <dbReference type="RefSeq" id="XP_028042653.1"/>
    </source>
</evidence>
<gene>
    <name evidence="2" type="primary">LOC114252369</name>
</gene>
<dbReference type="PANTHER" id="PTHR45913">
    <property type="entry name" value="EPM2A-INTERACTING PROTEIN 1"/>
    <property type="match status" value="1"/>
</dbReference>
<dbReference type="OrthoDB" id="1101576at2759"/>
<dbReference type="PANTHER" id="PTHR45913:SF22">
    <property type="entry name" value="SCAN BOX DOMAIN-CONTAINING PROTEIN"/>
    <property type="match status" value="1"/>
</dbReference>
<reference evidence="2" key="1">
    <citation type="submission" date="2025-08" db="UniProtKB">
        <authorList>
            <consortium name="RefSeq"/>
        </authorList>
    </citation>
    <scope>IDENTIFICATION</scope>
    <source>
        <tissue evidence="2">Silk gland</tissue>
    </source>
</reference>